<dbReference type="EMBL" id="CP045893">
    <property type="protein sequence ID" value="QQP53330.1"/>
    <property type="molecule type" value="Genomic_DNA"/>
</dbReference>
<protein>
    <submittedName>
        <fullName evidence="1">Uncharacterized protein</fullName>
    </submittedName>
</protein>
<gene>
    <name evidence="1" type="ORF">FKW44_005776</name>
</gene>
<reference evidence="2" key="1">
    <citation type="submission" date="2021-01" db="EMBL/GenBank/DDBJ databases">
        <title>Caligus Genome Assembly.</title>
        <authorList>
            <person name="Gallardo-Escarate C."/>
        </authorList>
    </citation>
    <scope>NUCLEOTIDE SEQUENCE [LARGE SCALE GENOMIC DNA]</scope>
</reference>
<dbReference type="Proteomes" id="UP000595437">
    <property type="component" value="Chromosome 4"/>
</dbReference>
<evidence type="ECO:0000313" key="2">
    <source>
        <dbReference type="Proteomes" id="UP000595437"/>
    </source>
</evidence>
<accession>A0A7T8QSA9</accession>
<keyword evidence="2" id="KW-1185">Reference proteome</keyword>
<organism evidence="1 2">
    <name type="scientific">Caligus rogercresseyi</name>
    <name type="common">Sea louse</name>
    <dbReference type="NCBI Taxonomy" id="217165"/>
    <lineage>
        <taxon>Eukaryota</taxon>
        <taxon>Metazoa</taxon>
        <taxon>Ecdysozoa</taxon>
        <taxon>Arthropoda</taxon>
        <taxon>Crustacea</taxon>
        <taxon>Multicrustacea</taxon>
        <taxon>Hexanauplia</taxon>
        <taxon>Copepoda</taxon>
        <taxon>Siphonostomatoida</taxon>
        <taxon>Caligidae</taxon>
        <taxon>Caligus</taxon>
    </lineage>
</organism>
<evidence type="ECO:0000313" key="1">
    <source>
        <dbReference type="EMBL" id="QQP53330.1"/>
    </source>
</evidence>
<name>A0A7T8QSA9_CALRO</name>
<dbReference type="AlphaFoldDB" id="A0A7T8QSA9"/>
<sequence length="49" mass="5458">MVRVCKKLQISSRLWAIQMPLSTTSSSAQRGEPMPLEVTKSTLPLSWLA</sequence>
<proteinExistence type="predicted"/>